<evidence type="ECO:0000256" key="6">
    <source>
        <dbReference type="ARBA" id="ARBA00022801"/>
    </source>
</evidence>
<dbReference type="AlphaFoldDB" id="M7Y2K0"/>
<comment type="cofactor">
    <cofactor evidence="1">
        <name>Zn(2+)</name>
        <dbReference type="ChEBI" id="CHEBI:29105"/>
    </cofactor>
</comment>
<organism evidence="14 15">
    <name type="scientific">Mariniradius saccharolyticus AK6</name>
    <dbReference type="NCBI Taxonomy" id="1239962"/>
    <lineage>
        <taxon>Bacteria</taxon>
        <taxon>Pseudomonadati</taxon>
        <taxon>Bacteroidota</taxon>
        <taxon>Cytophagia</taxon>
        <taxon>Cytophagales</taxon>
        <taxon>Cyclobacteriaceae</taxon>
        <taxon>Mariniradius</taxon>
    </lineage>
</organism>
<name>M7Y2K0_9BACT</name>
<dbReference type="eggNOG" id="COG0501">
    <property type="taxonomic scope" value="Bacteria"/>
</dbReference>
<evidence type="ECO:0000256" key="11">
    <source>
        <dbReference type="SAM" id="Coils"/>
    </source>
</evidence>
<evidence type="ECO:0000256" key="2">
    <source>
        <dbReference type="ARBA" id="ARBA00022475"/>
    </source>
</evidence>
<keyword evidence="11" id="KW-0175">Coiled coil</keyword>
<evidence type="ECO:0000256" key="4">
    <source>
        <dbReference type="ARBA" id="ARBA00022692"/>
    </source>
</evidence>
<dbReference type="PANTHER" id="PTHR43221:SF2">
    <property type="entry name" value="PROTEASE HTPX HOMOLOG"/>
    <property type="match status" value="1"/>
</dbReference>
<evidence type="ECO:0000256" key="3">
    <source>
        <dbReference type="ARBA" id="ARBA00022670"/>
    </source>
</evidence>
<keyword evidence="7" id="KW-0862">Zinc</keyword>
<feature type="coiled-coil region" evidence="11">
    <location>
        <begin position="504"/>
        <end position="531"/>
    </location>
</feature>
<keyword evidence="10 12" id="KW-0472">Membrane</keyword>
<dbReference type="Proteomes" id="UP000010953">
    <property type="component" value="Unassembled WGS sequence"/>
</dbReference>
<evidence type="ECO:0000313" key="14">
    <source>
        <dbReference type="EMBL" id="EMS34982.1"/>
    </source>
</evidence>
<evidence type="ECO:0000313" key="15">
    <source>
        <dbReference type="Proteomes" id="UP000010953"/>
    </source>
</evidence>
<evidence type="ECO:0000259" key="13">
    <source>
        <dbReference type="Pfam" id="PF01435"/>
    </source>
</evidence>
<accession>M7Y2K0</accession>
<dbReference type="PANTHER" id="PTHR43221">
    <property type="entry name" value="PROTEASE HTPX"/>
    <property type="match status" value="1"/>
</dbReference>
<evidence type="ECO:0000256" key="1">
    <source>
        <dbReference type="ARBA" id="ARBA00001947"/>
    </source>
</evidence>
<evidence type="ECO:0000256" key="10">
    <source>
        <dbReference type="ARBA" id="ARBA00023136"/>
    </source>
</evidence>
<protein>
    <recommendedName>
        <fullName evidence="13">Peptidase M48 domain-containing protein</fullName>
    </recommendedName>
</protein>
<evidence type="ECO:0000256" key="7">
    <source>
        <dbReference type="ARBA" id="ARBA00022833"/>
    </source>
</evidence>
<feature type="transmembrane region" description="Helical" evidence="12">
    <location>
        <begin position="20"/>
        <end position="52"/>
    </location>
</feature>
<feature type="domain" description="Peptidase M48" evidence="13">
    <location>
        <begin position="150"/>
        <end position="366"/>
    </location>
</feature>
<dbReference type="CDD" id="cd07328">
    <property type="entry name" value="M48_Ste24p_like"/>
    <property type="match status" value="1"/>
</dbReference>
<keyword evidence="6" id="KW-0378">Hydrolase</keyword>
<dbReference type="InParanoid" id="M7Y2K0"/>
<keyword evidence="8 12" id="KW-1133">Transmembrane helix</keyword>
<dbReference type="Pfam" id="PF01435">
    <property type="entry name" value="Peptidase_M48"/>
    <property type="match status" value="1"/>
</dbReference>
<keyword evidence="3" id="KW-0645">Protease</keyword>
<keyword evidence="15" id="KW-1185">Reference proteome</keyword>
<reference evidence="14" key="1">
    <citation type="submission" date="2013-01" db="EMBL/GenBank/DDBJ databases">
        <title>Genome assembly of Mariniradius saccharolyticus AK6.</title>
        <authorList>
            <person name="Vaidya B."/>
            <person name="Khatri I."/>
            <person name="Tanuku N.R.S."/>
            <person name="Subramanian S."/>
            <person name="Pinnaka A."/>
        </authorList>
    </citation>
    <scope>NUCLEOTIDE SEQUENCE [LARGE SCALE GENOMIC DNA]</scope>
    <source>
        <strain evidence="14">AK6</strain>
    </source>
</reference>
<keyword evidence="2" id="KW-1003">Cell membrane</keyword>
<keyword evidence="9" id="KW-0482">Metalloprotease</keyword>
<feature type="transmembrane region" description="Helical" evidence="12">
    <location>
        <begin position="58"/>
        <end position="83"/>
    </location>
</feature>
<dbReference type="EMBL" id="AMZY02000003">
    <property type="protein sequence ID" value="EMS34982.1"/>
    <property type="molecule type" value="Genomic_DNA"/>
</dbReference>
<proteinExistence type="predicted"/>
<dbReference type="GO" id="GO:0006508">
    <property type="term" value="P:proteolysis"/>
    <property type="evidence" value="ECO:0007669"/>
    <property type="project" value="UniProtKB-KW"/>
</dbReference>
<evidence type="ECO:0000256" key="5">
    <source>
        <dbReference type="ARBA" id="ARBA00022723"/>
    </source>
</evidence>
<dbReference type="Gene3D" id="3.30.2010.10">
    <property type="entry name" value="Metalloproteases ('zincins'), catalytic domain"/>
    <property type="match status" value="1"/>
</dbReference>
<dbReference type="RefSeq" id="WP_008623575.1">
    <property type="nucleotide sequence ID" value="NZ_AMZY02000003.1"/>
</dbReference>
<evidence type="ECO:0000256" key="12">
    <source>
        <dbReference type="SAM" id="Phobius"/>
    </source>
</evidence>
<sequence length="688" mass="78893">MHSIDIPVSAAFKVQTTKAVLAIVVFLVSYTILFLFAIGLAGICVYAGLAIIVSHPSFLTIVLGLGLGSLGVFVLIFLMKFLFSSKKFDRSHLVEIQRADHPELFGMIDEIVQKVGTNFPKKVYLSADVNASVFYDSNFWSMFLPIQKNLQIGLGLVNSLTKSELKAVLAHEFGHFSQKSMKVGSYVYHVNQVIFNLLFENDGYEKMIERWGNISGYFSIFNFLAVKIVKGIQWILGKLYGLVNKTYMGLSREMEFHADQIAALVAGSQPMASALMRISLADSSLGAVFSLYDLKKNDHIVSKNVFPEQTRVMNFLAEKNQVPIKAGFPQVALEEWNRLNRSKLVVKDQWASHPSTEDRVEEIEKTNAKPGQVDYQPANGLFRNVQQLQQQLTQKVFEGFVDNNKQVFLSAEDFWMSYQEDYSQNSYPELFLGYYDHHNPTVIDPDSLPHKEGKQDFESLFGQEILEIAKEKSAMENDLVTLGHIKDGNIELKTFDYDGRKYQKKDADALIDELRRRIDEATLKLEENDKKIYAHCLAKELGTGEEPKFATYYREYTDYERGYAEKFDVFAQVSNAVQFVNVTTPFEQIQSNFRSMMPLEESLKKEITWLLDLEIMVKEINPEHRESLNRFATGKWTYFTGSAYQESQLNLLFESMNLYAQYLYRGHFLLKKRLLMKMECLELNRNPA</sequence>
<dbReference type="GO" id="GO:0046872">
    <property type="term" value="F:metal ion binding"/>
    <property type="evidence" value="ECO:0007669"/>
    <property type="project" value="UniProtKB-KW"/>
</dbReference>
<evidence type="ECO:0000256" key="8">
    <source>
        <dbReference type="ARBA" id="ARBA00022989"/>
    </source>
</evidence>
<keyword evidence="5" id="KW-0479">Metal-binding</keyword>
<evidence type="ECO:0000256" key="9">
    <source>
        <dbReference type="ARBA" id="ARBA00023049"/>
    </source>
</evidence>
<keyword evidence="4 12" id="KW-0812">Transmembrane</keyword>
<dbReference type="InterPro" id="IPR050083">
    <property type="entry name" value="HtpX_protease"/>
</dbReference>
<dbReference type="GO" id="GO:0004222">
    <property type="term" value="F:metalloendopeptidase activity"/>
    <property type="evidence" value="ECO:0007669"/>
    <property type="project" value="InterPro"/>
</dbReference>
<dbReference type="InterPro" id="IPR001915">
    <property type="entry name" value="Peptidase_M48"/>
</dbReference>
<dbReference type="STRING" id="1239962.C943_02873"/>
<dbReference type="OrthoDB" id="9789270at2"/>
<gene>
    <name evidence="14" type="ORF">C943_02873</name>
</gene>
<comment type="caution">
    <text evidence="14">The sequence shown here is derived from an EMBL/GenBank/DDBJ whole genome shotgun (WGS) entry which is preliminary data.</text>
</comment>